<keyword evidence="1" id="KW-1133">Transmembrane helix</keyword>
<dbReference type="Proteomes" id="UP000294650">
    <property type="component" value="Unassembled WGS sequence"/>
</dbReference>
<name>A0A4R3MZ43_9BACI</name>
<dbReference type="NCBIfam" id="TIGR03082">
    <property type="entry name" value="Gneg_AbrB_dup"/>
    <property type="match status" value="1"/>
</dbReference>
<feature type="transmembrane region" description="Helical" evidence="1">
    <location>
        <begin position="74"/>
        <end position="96"/>
    </location>
</feature>
<keyword evidence="3" id="KW-1185">Reference proteome</keyword>
<evidence type="ECO:0000256" key="1">
    <source>
        <dbReference type="SAM" id="Phobius"/>
    </source>
</evidence>
<feature type="transmembrane region" description="Helical" evidence="1">
    <location>
        <begin position="46"/>
        <end position="62"/>
    </location>
</feature>
<comment type="caution">
    <text evidence="2">The sequence shown here is derived from an EMBL/GenBank/DDBJ whole genome shotgun (WGS) entry which is preliminary data.</text>
</comment>
<proteinExistence type="predicted"/>
<dbReference type="AlphaFoldDB" id="A0A4R3MZ43"/>
<dbReference type="GO" id="GO:0016020">
    <property type="term" value="C:membrane"/>
    <property type="evidence" value="ECO:0007669"/>
    <property type="project" value="InterPro"/>
</dbReference>
<dbReference type="PANTHER" id="PTHR38457">
    <property type="entry name" value="REGULATOR ABRB-RELATED"/>
    <property type="match status" value="1"/>
</dbReference>
<dbReference type="GO" id="GO:0010468">
    <property type="term" value="P:regulation of gene expression"/>
    <property type="evidence" value="ECO:0007669"/>
    <property type="project" value="InterPro"/>
</dbReference>
<protein>
    <submittedName>
        <fullName evidence="2">Membrane AbrB-like protein</fullName>
    </submittedName>
</protein>
<keyword evidence="1" id="KW-0812">Transmembrane</keyword>
<gene>
    <name evidence="2" type="ORF">EDD68_1109</name>
</gene>
<dbReference type="PANTHER" id="PTHR38457:SF1">
    <property type="entry name" value="REGULATOR ABRB-RELATED"/>
    <property type="match status" value="1"/>
</dbReference>
<organism evidence="2 3">
    <name type="scientific">Melghiribacillus thermohalophilus</name>
    <dbReference type="NCBI Taxonomy" id="1324956"/>
    <lineage>
        <taxon>Bacteria</taxon>
        <taxon>Bacillati</taxon>
        <taxon>Bacillota</taxon>
        <taxon>Bacilli</taxon>
        <taxon>Bacillales</taxon>
        <taxon>Bacillaceae</taxon>
        <taxon>Melghiribacillus</taxon>
    </lineage>
</organism>
<dbReference type="Pfam" id="PF05145">
    <property type="entry name" value="AbrB"/>
    <property type="match status" value="1"/>
</dbReference>
<feature type="transmembrane region" description="Helical" evidence="1">
    <location>
        <begin position="131"/>
        <end position="151"/>
    </location>
</feature>
<dbReference type="InterPro" id="IPR007820">
    <property type="entry name" value="AbrB_fam"/>
</dbReference>
<sequence>MILVIVGGMLGTLLKIPAGALVGPLFLVGSFKAANILNLNDVPQIVRWGSQACLGMMLGLLFSRDIIAYSKKMLGGILFVGVVSVLSALLIGFVVYQLTDLSLITAIIATVPGGLPEMLTLASSVEANTQAVAMFQLMRIIVLMLVVPVFLRMIYKRFRSEG</sequence>
<reference evidence="2 3" key="1">
    <citation type="submission" date="2019-03" db="EMBL/GenBank/DDBJ databases">
        <title>Genomic Encyclopedia of Type Strains, Phase IV (KMG-IV): sequencing the most valuable type-strain genomes for metagenomic binning, comparative biology and taxonomic classification.</title>
        <authorList>
            <person name="Goeker M."/>
        </authorList>
    </citation>
    <scope>NUCLEOTIDE SEQUENCE [LARGE SCALE GENOMIC DNA]</scope>
    <source>
        <strain evidence="2 3">DSM 25894</strain>
    </source>
</reference>
<accession>A0A4R3MZ43</accession>
<evidence type="ECO:0000313" key="2">
    <source>
        <dbReference type="EMBL" id="TCT21705.1"/>
    </source>
</evidence>
<keyword evidence="1" id="KW-0472">Membrane</keyword>
<evidence type="ECO:0000313" key="3">
    <source>
        <dbReference type="Proteomes" id="UP000294650"/>
    </source>
</evidence>
<dbReference type="InterPro" id="IPR017516">
    <property type="entry name" value="AbrB_dup"/>
</dbReference>
<dbReference type="EMBL" id="SMAN01000010">
    <property type="protein sequence ID" value="TCT21705.1"/>
    <property type="molecule type" value="Genomic_DNA"/>
</dbReference>